<feature type="transmembrane region" description="Helical" evidence="1">
    <location>
        <begin position="97"/>
        <end position="120"/>
    </location>
</feature>
<feature type="transmembrane region" description="Helical" evidence="1">
    <location>
        <begin position="188"/>
        <end position="208"/>
    </location>
</feature>
<protein>
    <submittedName>
        <fullName evidence="2">Uncharacterized protein</fullName>
    </submittedName>
</protein>
<feature type="transmembrane region" description="Helical" evidence="1">
    <location>
        <begin position="55"/>
        <end position="76"/>
    </location>
</feature>
<organism evidence="2 3">
    <name type="scientific">Anaerocellum danielii</name>
    <dbReference type="NCBI Taxonomy" id="1387557"/>
    <lineage>
        <taxon>Bacteria</taxon>
        <taxon>Bacillati</taxon>
        <taxon>Bacillota</taxon>
        <taxon>Bacillota incertae sedis</taxon>
        <taxon>Caldicellulosiruptorales</taxon>
        <taxon>Caldicellulosiruptoraceae</taxon>
        <taxon>Anaerocellum</taxon>
    </lineage>
</organism>
<reference evidence="2 3" key="1">
    <citation type="submission" date="2023-12" db="EMBL/GenBank/DDBJ databases">
        <authorList>
            <person name="Manesh M.J.H."/>
            <person name="Bing R.G."/>
            <person name="Willard D.J."/>
            <person name="Kelly R.M."/>
        </authorList>
    </citation>
    <scope>NUCLEOTIDE SEQUENCE [LARGE SCALE GENOMIC DNA]</scope>
    <source>
        <strain evidence="2 3">DSM 8977</strain>
    </source>
</reference>
<evidence type="ECO:0000313" key="3">
    <source>
        <dbReference type="Proteomes" id="UP001322744"/>
    </source>
</evidence>
<feature type="transmembrane region" description="Helical" evidence="1">
    <location>
        <begin position="214"/>
        <end position="237"/>
    </location>
</feature>
<dbReference type="EMBL" id="CP139957">
    <property type="protein sequence ID" value="WPX09066.1"/>
    <property type="molecule type" value="Genomic_DNA"/>
</dbReference>
<feature type="transmembrane region" description="Helical" evidence="1">
    <location>
        <begin position="16"/>
        <end position="35"/>
    </location>
</feature>
<dbReference type="RefSeq" id="WP_045173645.1">
    <property type="nucleotide sequence ID" value="NZ_CP139957.1"/>
</dbReference>
<evidence type="ECO:0000313" key="2">
    <source>
        <dbReference type="EMBL" id="WPX09066.1"/>
    </source>
</evidence>
<keyword evidence="1" id="KW-0472">Membrane</keyword>
<keyword evidence="1" id="KW-0812">Transmembrane</keyword>
<sequence length="250" mass="28875">MRMLKLIKYQIKSQKSFYIIFLIVLNIFVFCFYHYGNEIGPKNNSAVENFLGGVALSYLLATLSLLILHIVMHFKLLSSGKKYLIFGSSNASAESIFFARIVNYVLDLMFTKAYLLLLLFAMNMVDERLCCKYWWWILFFNKHSDIKTNFGVVLIDLSFVASLNLWMYLGIVFMCWNNRHRDNIVDTVMNILAVYLIIISGFTGSGPINMIQRVIHSSSLLNITVVAFTFIVIVLYAKSSISRMKNRMDL</sequence>
<dbReference type="Proteomes" id="UP001322744">
    <property type="component" value="Chromosome"/>
</dbReference>
<proteinExistence type="predicted"/>
<accession>A0ABZ0U015</accession>
<name>A0ABZ0U015_9FIRM</name>
<keyword evidence="3" id="KW-1185">Reference proteome</keyword>
<feature type="transmembrane region" description="Helical" evidence="1">
    <location>
        <begin position="150"/>
        <end position="176"/>
    </location>
</feature>
<keyword evidence="1" id="KW-1133">Transmembrane helix</keyword>
<gene>
    <name evidence="2" type="ORF">SOJ16_000240</name>
</gene>
<evidence type="ECO:0000256" key="1">
    <source>
        <dbReference type="SAM" id="Phobius"/>
    </source>
</evidence>